<protein>
    <submittedName>
        <fullName evidence="2">Uncharacterized protein</fullName>
    </submittedName>
</protein>
<dbReference type="RefSeq" id="WP_144873723.1">
    <property type="nucleotide sequence ID" value="NZ_LR214037.1"/>
</dbReference>
<gene>
    <name evidence="2" type="ORF">H1P_2950001</name>
    <name evidence="3" type="ORF">H1P_2960011</name>
</gene>
<dbReference type="OrthoDB" id="583687at2"/>
<evidence type="ECO:0000313" key="3">
    <source>
        <dbReference type="EMBL" id="VEP14903.1"/>
    </source>
</evidence>
<keyword evidence="4" id="KW-1185">Reference proteome</keyword>
<evidence type="ECO:0000313" key="2">
    <source>
        <dbReference type="EMBL" id="VEP14882.1"/>
    </source>
</evidence>
<dbReference type="Proteomes" id="UP000320055">
    <property type="component" value="Unassembled WGS sequence"/>
</dbReference>
<reference evidence="2 4" key="1">
    <citation type="submission" date="2019-01" db="EMBL/GenBank/DDBJ databases">
        <authorList>
            <person name="Brito A."/>
        </authorList>
    </citation>
    <scope>NUCLEOTIDE SEQUENCE [LARGE SCALE GENOMIC DNA]</scope>
    <source>
        <strain evidence="2">1</strain>
    </source>
</reference>
<feature type="compositionally biased region" description="Polar residues" evidence="1">
    <location>
        <begin position="1"/>
        <end position="13"/>
    </location>
</feature>
<feature type="region of interest" description="Disordered" evidence="1">
    <location>
        <begin position="1"/>
        <end position="27"/>
    </location>
</feature>
<accession>A0A563VTS4</accession>
<evidence type="ECO:0000256" key="1">
    <source>
        <dbReference type="SAM" id="MobiDB-lite"/>
    </source>
</evidence>
<dbReference type="AlphaFoldDB" id="A0A563VTS4"/>
<dbReference type="EMBL" id="CAACVJ010000218">
    <property type="protein sequence ID" value="VEP14882.1"/>
    <property type="molecule type" value="Genomic_DNA"/>
</dbReference>
<dbReference type="EMBL" id="CAACVJ010000219">
    <property type="protein sequence ID" value="VEP14903.1"/>
    <property type="molecule type" value="Genomic_DNA"/>
</dbReference>
<organism evidence="2 4">
    <name type="scientific">Hyella patelloides LEGE 07179</name>
    <dbReference type="NCBI Taxonomy" id="945734"/>
    <lineage>
        <taxon>Bacteria</taxon>
        <taxon>Bacillati</taxon>
        <taxon>Cyanobacteriota</taxon>
        <taxon>Cyanophyceae</taxon>
        <taxon>Pleurocapsales</taxon>
        <taxon>Hyellaceae</taxon>
        <taxon>Hyella</taxon>
    </lineage>
</organism>
<evidence type="ECO:0000313" key="4">
    <source>
        <dbReference type="Proteomes" id="UP000320055"/>
    </source>
</evidence>
<sequence length="71" mass="8087">MNQISTNKKSQSQPRERGKFAPIGDEPLSKKVTGVRLPVSIHQWVHDKPNYTEWVRKAIADAAEKEMKNVS</sequence>
<name>A0A563VTS4_9CYAN</name>
<proteinExistence type="predicted"/>